<evidence type="ECO:0000256" key="2">
    <source>
        <dbReference type="SAM" id="Phobius"/>
    </source>
</evidence>
<feature type="compositionally biased region" description="Polar residues" evidence="1">
    <location>
        <begin position="352"/>
        <end position="363"/>
    </location>
</feature>
<dbReference type="Proteomes" id="UP000008068">
    <property type="component" value="Unassembled WGS sequence"/>
</dbReference>
<dbReference type="InParanoid" id="G0MJ45"/>
<dbReference type="AlphaFoldDB" id="G0MJ45"/>
<dbReference type="PANTHER" id="PTHR34005:SF2">
    <property type="entry name" value="DUF4817 DOMAIN-CONTAINING PROTEIN-RELATED"/>
    <property type="match status" value="1"/>
</dbReference>
<evidence type="ECO:0000256" key="3">
    <source>
        <dbReference type="SAM" id="SignalP"/>
    </source>
</evidence>
<keyword evidence="2" id="KW-0812">Transmembrane</keyword>
<dbReference type="HOGENOM" id="CLU_689339_0_0_1"/>
<keyword evidence="2" id="KW-0472">Membrane</keyword>
<feature type="signal peptide" evidence="3">
    <location>
        <begin position="1"/>
        <end position="20"/>
    </location>
</feature>
<evidence type="ECO:0000256" key="1">
    <source>
        <dbReference type="SAM" id="MobiDB-lite"/>
    </source>
</evidence>
<dbReference type="PANTHER" id="PTHR34005">
    <property type="entry name" value="PROTEIN CBG15054-RELATED"/>
    <property type="match status" value="1"/>
</dbReference>
<dbReference type="FunCoup" id="G0MJ45">
    <property type="interactions" value="1047"/>
</dbReference>
<feature type="region of interest" description="Disordered" evidence="1">
    <location>
        <begin position="277"/>
        <end position="385"/>
    </location>
</feature>
<feature type="transmembrane region" description="Helical" evidence="2">
    <location>
        <begin position="430"/>
        <end position="446"/>
    </location>
</feature>
<dbReference type="EMBL" id="GL379796">
    <property type="protein sequence ID" value="EGT31307.1"/>
    <property type="molecule type" value="Genomic_DNA"/>
</dbReference>
<proteinExistence type="predicted"/>
<reference evidence="5" key="1">
    <citation type="submission" date="2011-07" db="EMBL/GenBank/DDBJ databases">
        <authorList>
            <consortium name="Caenorhabditis brenneri Sequencing and Analysis Consortium"/>
            <person name="Wilson R.K."/>
        </authorList>
    </citation>
    <scope>NUCLEOTIDE SEQUENCE [LARGE SCALE GENOMIC DNA]</scope>
    <source>
        <strain evidence="5">PB2801</strain>
    </source>
</reference>
<organism evidence="5">
    <name type="scientific">Caenorhabditis brenneri</name>
    <name type="common">Nematode worm</name>
    <dbReference type="NCBI Taxonomy" id="135651"/>
    <lineage>
        <taxon>Eukaryota</taxon>
        <taxon>Metazoa</taxon>
        <taxon>Ecdysozoa</taxon>
        <taxon>Nematoda</taxon>
        <taxon>Chromadorea</taxon>
        <taxon>Rhabditida</taxon>
        <taxon>Rhabditina</taxon>
        <taxon>Rhabditomorpha</taxon>
        <taxon>Rhabditoidea</taxon>
        <taxon>Rhabditidae</taxon>
        <taxon>Peloderinae</taxon>
        <taxon>Caenorhabditis</taxon>
    </lineage>
</organism>
<dbReference type="eggNOG" id="KOG1216">
    <property type="taxonomic scope" value="Eukaryota"/>
</dbReference>
<evidence type="ECO:0000313" key="4">
    <source>
        <dbReference type="EMBL" id="EGT31307.1"/>
    </source>
</evidence>
<gene>
    <name evidence="4" type="ORF">CAEBREN_02100</name>
</gene>
<accession>G0MJ45</accession>
<keyword evidence="3" id="KW-0732">Signal</keyword>
<dbReference type="STRING" id="135651.G0MJ45"/>
<protein>
    <submittedName>
        <fullName evidence="4">Uncharacterized protein</fullName>
    </submittedName>
</protein>
<evidence type="ECO:0000313" key="5">
    <source>
        <dbReference type="Proteomes" id="UP000008068"/>
    </source>
</evidence>
<dbReference type="InterPro" id="IPR005514">
    <property type="entry name" value="DUF316"/>
</dbReference>
<name>G0MJ45_CAEBE</name>
<keyword evidence="5" id="KW-1185">Reference proteome</keyword>
<feature type="chain" id="PRO_5003403585" evidence="3">
    <location>
        <begin position="21"/>
        <end position="448"/>
    </location>
</feature>
<keyword evidence="2" id="KW-1133">Transmembrane helix</keyword>
<sequence length="448" mass="50425">MKFQPIFIFLAILLIDASNGMKKLSVDENKERLETCGKKNYDKSTNDVISWGRGEVNGRKMESSATVISKRHVLTSSAIAVDGRVDERFCDTVENKFIPLPEQYLKPLKFKWTTTGCKDDLCKNSIPITKAYLICNNGSWQNAVSFPLPMIVEIETSEEYVTFCLPTDDYQTYTNVAYSHYEYDRSNEKASSSGVMIKDGHSIELFTTVPYKEKGDKSGPLIAGDQKSKYYLIGIGVYGGHGKGVDKDGNKDKAWFYRAKWFTQGFCDSFGICHEGQEANPPSIPKEPKPEPTTEPPPEPTTEEPTTEKPTTEEPTTEKSEEPTTEGILIKAPEIGELTTEKPSIPVGPEKPTNSPVSMTTPTIPDPSTTKESTPPEPTMEPIPVIDLDQEYKEFKEREAEDDKGDWDEWGNDFYRSADFFESSGKRTELFVGFLMVILVVWRMVLRQ</sequence>
<dbReference type="Pfam" id="PF03761">
    <property type="entry name" value="DUF316"/>
    <property type="match status" value="1"/>
</dbReference>
<feature type="compositionally biased region" description="Basic and acidic residues" evidence="1">
    <location>
        <begin position="306"/>
        <end position="322"/>
    </location>
</feature>